<reference evidence="1" key="1">
    <citation type="submission" date="2023-10" db="EMBL/GenBank/DDBJ databases">
        <title>Mycolicibacterium fortuitum clinical isolates causing pulmonary infections in humans.</title>
        <authorList>
            <person name="Mejia-Ponce P.M."/>
            <person name="Zenteno-Cuevas R."/>
            <person name="Licona-Cassani C."/>
        </authorList>
    </citation>
    <scope>NUCLEOTIDE SEQUENCE</scope>
    <source>
        <strain evidence="1">M8</strain>
    </source>
</reference>
<protein>
    <submittedName>
        <fullName evidence="1">Uncharacterized protein</fullName>
    </submittedName>
</protein>
<name>A0AAE5AAR9_MYCFO</name>
<gene>
    <name evidence="1" type="ORF">R4485_01205</name>
</gene>
<sequence length="54" mass="5815">MSPHTGLPSITNLCGKVVVLCPESHVIATYKPEDWAHSSAEANMHVAVTCYGNF</sequence>
<dbReference type="AlphaFoldDB" id="A0AAE5AAR9"/>
<dbReference type="EMBL" id="JAWLVV010000001">
    <property type="protein sequence ID" value="MDV7288779.1"/>
    <property type="molecule type" value="Genomic_DNA"/>
</dbReference>
<dbReference type="RefSeq" id="WP_317721515.1">
    <property type="nucleotide sequence ID" value="NZ_JAWLVK010000001.1"/>
</dbReference>
<dbReference type="Proteomes" id="UP001186041">
    <property type="component" value="Unassembled WGS sequence"/>
</dbReference>
<evidence type="ECO:0000313" key="1">
    <source>
        <dbReference type="EMBL" id="MDV7288779.1"/>
    </source>
</evidence>
<proteinExistence type="predicted"/>
<organism evidence="1 2">
    <name type="scientific">Mycolicibacterium fortuitum</name>
    <name type="common">Mycobacterium fortuitum</name>
    <dbReference type="NCBI Taxonomy" id="1766"/>
    <lineage>
        <taxon>Bacteria</taxon>
        <taxon>Bacillati</taxon>
        <taxon>Actinomycetota</taxon>
        <taxon>Actinomycetes</taxon>
        <taxon>Mycobacteriales</taxon>
        <taxon>Mycobacteriaceae</taxon>
        <taxon>Mycolicibacterium</taxon>
    </lineage>
</organism>
<accession>A0AAE5AAR9</accession>
<evidence type="ECO:0000313" key="2">
    <source>
        <dbReference type="Proteomes" id="UP001186041"/>
    </source>
</evidence>
<comment type="caution">
    <text evidence="1">The sequence shown here is derived from an EMBL/GenBank/DDBJ whole genome shotgun (WGS) entry which is preliminary data.</text>
</comment>